<name>A0AAD4G6Y7_BOLED</name>
<keyword evidence="1" id="KW-1133">Transmembrane helix</keyword>
<proteinExistence type="predicted"/>
<gene>
    <name evidence="2" type="ORF">L210DRAFT_988785</name>
</gene>
<accession>A0AAD4G6Y7</accession>
<dbReference type="EMBL" id="WHUW01000151">
    <property type="protein sequence ID" value="KAF8420774.1"/>
    <property type="molecule type" value="Genomic_DNA"/>
</dbReference>
<comment type="caution">
    <text evidence="2">The sequence shown here is derived from an EMBL/GenBank/DDBJ whole genome shotgun (WGS) entry which is preliminary data.</text>
</comment>
<dbReference type="AlphaFoldDB" id="A0AAD4G6Y7"/>
<organism evidence="2 3">
    <name type="scientific">Boletus edulis BED1</name>
    <dbReference type="NCBI Taxonomy" id="1328754"/>
    <lineage>
        <taxon>Eukaryota</taxon>
        <taxon>Fungi</taxon>
        <taxon>Dikarya</taxon>
        <taxon>Basidiomycota</taxon>
        <taxon>Agaricomycotina</taxon>
        <taxon>Agaricomycetes</taxon>
        <taxon>Agaricomycetidae</taxon>
        <taxon>Boletales</taxon>
        <taxon>Boletineae</taxon>
        <taxon>Boletaceae</taxon>
        <taxon>Boletoideae</taxon>
        <taxon>Boletus</taxon>
    </lineage>
</organism>
<evidence type="ECO:0000313" key="2">
    <source>
        <dbReference type="EMBL" id="KAF8420774.1"/>
    </source>
</evidence>
<protein>
    <submittedName>
        <fullName evidence="2">Uncharacterized protein</fullName>
    </submittedName>
</protein>
<evidence type="ECO:0000313" key="3">
    <source>
        <dbReference type="Proteomes" id="UP001194468"/>
    </source>
</evidence>
<sequence>MSPIRSLVPVARLIHVRTQVLLLLSTFAFKSLDLYAFFFALYTSLSQSNTQLLTYLAKSRKVISDYLFSTPFTKPADSPVAPCETENSLHGVPWSEAPAKPVVQPQAGHDCVPYSPGYMKPIVQPQGFENPTIPPQLGHDHVPYPPGWFGPPGTGPCFRGYPGPFFGPYGGWGMFPDMNPSDAGPSVLPAGSEGQLENVASFDPTAFFKLYGQHFMYPNASANP</sequence>
<feature type="transmembrane region" description="Helical" evidence="1">
    <location>
        <begin position="20"/>
        <end position="42"/>
    </location>
</feature>
<reference evidence="2" key="1">
    <citation type="submission" date="2019-10" db="EMBL/GenBank/DDBJ databases">
        <authorList>
            <consortium name="DOE Joint Genome Institute"/>
            <person name="Kuo A."/>
            <person name="Miyauchi S."/>
            <person name="Kiss E."/>
            <person name="Drula E."/>
            <person name="Kohler A."/>
            <person name="Sanchez-Garcia M."/>
            <person name="Andreopoulos B."/>
            <person name="Barry K.W."/>
            <person name="Bonito G."/>
            <person name="Buee M."/>
            <person name="Carver A."/>
            <person name="Chen C."/>
            <person name="Cichocki N."/>
            <person name="Clum A."/>
            <person name="Culley D."/>
            <person name="Crous P.W."/>
            <person name="Fauchery L."/>
            <person name="Girlanda M."/>
            <person name="Hayes R."/>
            <person name="Keri Z."/>
            <person name="LaButti K."/>
            <person name="Lipzen A."/>
            <person name="Lombard V."/>
            <person name="Magnuson J."/>
            <person name="Maillard F."/>
            <person name="Morin E."/>
            <person name="Murat C."/>
            <person name="Nolan M."/>
            <person name="Ohm R."/>
            <person name="Pangilinan J."/>
            <person name="Pereira M."/>
            <person name="Perotto S."/>
            <person name="Peter M."/>
            <person name="Riley R."/>
            <person name="Sitrit Y."/>
            <person name="Stielow B."/>
            <person name="Szollosi G."/>
            <person name="Zifcakova L."/>
            <person name="Stursova M."/>
            <person name="Spatafora J.W."/>
            <person name="Tedersoo L."/>
            <person name="Vaario L.-M."/>
            <person name="Yamada A."/>
            <person name="Yan M."/>
            <person name="Wang P."/>
            <person name="Xu J."/>
            <person name="Bruns T."/>
            <person name="Baldrian P."/>
            <person name="Vilgalys R."/>
            <person name="Henrissat B."/>
            <person name="Grigoriev I.V."/>
            <person name="Hibbett D."/>
            <person name="Nagy L.G."/>
            <person name="Martin F.M."/>
        </authorList>
    </citation>
    <scope>NUCLEOTIDE SEQUENCE</scope>
    <source>
        <strain evidence="2">BED1</strain>
    </source>
</reference>
<keyword evidence="1" id="KW-0472">Membrane</keyword>
<reference evidence="2" key="2">
    <citation type="journal article" date="2020" name="Nat. Commun.">
        <title>Large-scale genome sequencing of mycorrhizal fungi provides insights into the early evolution of symbiotic traits.</title>
        <authorList>
            <person name="Miyauchi S."/>
            <person name="Kiss E."/>
            <person name="Kuo A."/>
            <person name="Drula E."/>
            <person name="Kohler A."/>
            <person name="Sanchez-Garcia M."/>
            <person name="Morin E."/>
            <person name="Andreopoulos B."/>
            <person name="Barry K.W."/>
            <person name="Bonito G."/>
            <person name="Buee M."/>
            <person name="Carver A."/>
            <person name="Chen C."/>
            <person name="Cichocki N."/>
            <person name="Clum A."/>
            <person name="Culley D."/>
            <person name="Crous P.W."/>
            <person name="Fauchery L."/>
            <person name="Girlanda M."/>
            <person name="Hayes R.D."/>
            <person name="Keri Z."/>
            <person name="LaButti K."/>
            <person name="Lipzen A."/>
            <person name="Lombard V."/>
            <person name="Magnuson J."/>
            <person name="Maillard F."/>
            <person name="Murat C."/>
            <person name="Nolan M."/>
            <person name="Ohm R.A."/>
            <person name="Pangilinan J."/>
            <person name="Pereira M.F."/>
            <person name="Perotto S."/>
            <person name="Peter M."/>
            <person name="Pfister S."/>
            <person name="Riley R."/>
            <person name="Sitrit Y."/>
            <person name="Stielow J.B."/>
            <person name="Szollosi G."/>
            <person name="Zifcakova L."/>
            <person name="Stursova M."/>
            <person name="Spatafora J.W."/>
            <person name="Tedersoo L."/>
            <person name="Vaario L.M."/>
            <person name="Yamada A."/>
            <person name="Yan M."/>
            <person name="Wang P."/>
            <person name="Xu J."/>
            <person name="Bruns T."/>
            <person name="Baldrian P."/>
            <person name="Vilgalys R."/>
            <person name="Dunand C."/>
            <person name="Henrissat B."/>
            <person name="Grigoriev I.V."/>
            <person name="Hibbett D."/>
            <person name="Nagy L.G."/>
            <person name="Martin F.M."/>
        </authorList>
    </citation>
    <scope>NUCLEOTIDE SEQUENCE</scope>
    <source>
        <strain evidence="2">BED1</strain>
    </source>
</reference>
<evidence type="ECO:0000256" key="1">
    <source>
        <dbReference type="SAM" id="Phobius"/>
    </source>
</evidence>
<keyword evidence="1" id="KW-0812">Transmembrane</keyword>
<keyword evidence="3" id="KW-1185">Reference proteome</keyword>
<dbReference type="Proteomes" id="UP001194468">
    <property type="component" value="Unassembled WGS sequence"/>
</dbReference>